<dbReference type="GO" id="GO:0016491">
    <property type="term" value="F:oxidoreductase activity"/>
    <property type="evidence" value="ECO:0007669"/>
    <property type="project" value="UniProtKB-KW"/>
</dbReference>
<evidence type="ECO:0000256" key="5">
    <source>
        <dbReference type="ARBA" id="ARBA00023002"/>
    </source>
</evidence>
<reference evidence="9" key="1">
    <citation type="journal article" date="2014" name="Front. Microbiol.">
        <title>High frequency of phylogenetically diverse reductive dehalogenase-homologous genes in deep subseafloor sedimentary metagenomes.</title>
        <authorList>
            <person name="Kawai M."/>
            <person name="Futagami T."/>
            <person name="Toyoda A."/>
            <person name="Takaki Y."/>
            <person name="Nishi S."/>
            <person name="Hori S."/>
            <person name="Arai W."/>
            <person name="Tsubouchi T."/>
            <person name="Morono Y."/>
            <person name="Uchiyama I."/>
            <person name="Ito T."/>
            <person name="Fujiyama A."/>
            <person name="Inagaki F."/>
            <person name="Takami H."/>
        </authorList>
    </citation>
    <scope>NUCLEOTIDE SEQUENCE</scope>
    <source>
        <strain evidence="9">Expedition CK06-06</strain>
    </source>
</reference>
<dbReference type="Pfam" id="PF00361">
    <property type="entry name" value="Proton_antipo_M"/>
    <property type="match status" value="1"/>
</dbReference>
<comment type="subcellular location">
    <subcellularLocation>
        <location evidence="1">Cell membrane</location>
        <topology evidence="1">Multi-pass membrane protein</topology>
    </subcellularLocation>
</comment>
<dbReference type="InterPro" id="IPR052175">
    <property type="entry name" value="ComplexI-like_HydComp"/>
</dbReference>
<dbReference type="AlphaFoldDB" id="X1AGG3"/>
<protein>
    <recommendedName>
        <fullName evidence="8">NADH:quinone oxidoreductase/Mrp antiporter transmembrane domain-containing protein</fullName>
    </recommendedName>
</protein>
<dbReference type="InterPro" id="IPR001750">
    <property type="entry name" value="ND/Mrp_TM"/>
</dbReference>
<feature type="transmembrane region" description="Helical" evidence="7">
    <location>
        <begin position="134"/>
        <end position="156"/>
    </location>
</feature>
<evidence type="ECO:0000259" key="8">
    <source>
        <dbReference type="Pfam" id="PF00361"/>
    </source>
</evidence>
<evidence type="ECO:0000256" key="1">
    <source>
        <dbReference type="ARBA" id="ARBA00004651"/>
    </source>
</evidence>
<keyword evidence="3 7" id="KW-0812">Transmembrane</keyword>
<evidence type="ECO:0000256" key="4">
    <source>
        <dbReference type="ARBA" id="ARBA00022989"/>
    </source>
</evidence>
<evidence type="ECO:0000256" key="7">
    <source>
        <dbReference type="SAM" id="Phobius"/>
    </source>
</evidence>
<proteinExistence type="predicted"/>
<dbReference type="PRINTS" id="PR01434">
    <property type="entry name" value="NADHDHGNASE5"/>
</dbReference>
<name>X1AGG3_9ZZZZ</name>
<accession>X1AGG3</accession>
<evidence type="ECO:0000256" key="2">
    <source>
        <dbReference type="ARBA" id="ARBA00022475"/>
    </source>
</evidence>
<evidence type="ECO:0000256" key="6">
    <source>
        <dbReference type="ARBA" id="ARBA00023136"/>
    </source>
</evidence>
<keyword evidence="4 7" id="KW-1133">Transmembrane helix</keyword>
<dbReference type="GO" id="GO:0005886">
    <property type="term" value="C:plasma membrane"/>
    <property type="evidence" value="ECO:0007669"/>
    <property type="project" value="UniProtKB-SubCell"/>
</dbReference>
<keyword evidence="2" id="KW-1003">Cell membrane</keyword>
<gene>
    <name evidence="9" type="ORF">S01H4_08331</name>
</gene>
<feature type="transmembrane region" description="Helical" evidence="7">
    <location>
        <begin position="30"/>
        <end position="49"/>
    </location>
</feature>
<evidence type="ECO:0000313" key="9">
    <source>
        <dbReference type="EMBL" id="GAG68852.1"/>
    </source>
</evidence>
<organism evidence="9">
    <name type="scientific">marine sediment metagenome</name>
    <dbReference type="NCBI Taxonomy" id="412755"/>
    <lineage>
        <taxon>unclassified sequences</taxon>
        <taxon>metagenomes</taxon>
        <taxon>ecological metagenomes</taxon>
    </lineage>
</organism>
<feature type="non-terminal residue" evidence="9">
    <location>
        <position position="204"/>
    </location>
</feature>
<keyword evidence="6 7" id="KW-0472">Membrane</keyword>
<sequence length="204" mass="21817">MVFWGFLGLLLYLLIGFAQTENASYTAKKAFIIIGGTDALMLLGLAIVWRLTGSLQMDEISITLNTKVAVLAYMCLAAGAFAKAGAMPFHTWVPDTAEDAPTPVTAFLPASLDKLLGIYFLARITLDMFKMSAAVNTVLMIVGSVTIVAAVMMALIQHDLKRLLGYHAVSQVGYMVLGIGTGNPIGIAGGLFHMLNHAIYKSCL</sequence>
<comment type="caution">
    <text evidence="9">The sequence shown here is derived from an EMBL/GenBank/DDBJ whole genome shotgun (WGS) entry which is preliminary data.</text>
</comment>
<keyword evidence="5" id="KW-0560">Oxidoreductase</keyword>
<feature type="domain" description="NADH:quinone oxidoreductase/Mrp antiporter transmembrane" evidence="8">
    <location>
        <begin position="2"/>
        <end position="203"/>
    </location>
</feature>
<feature type="transmembrane region" description="Helical" evidence="7">
    <location>
        <begin position="104"/>
        <end position="122"/>
    </location>
</feature>
<dbReference type="EMBL" id="BART01002844">
    <property type="protein sequence ID" value="GAG68852.1"/>
    <property type="molecule type" value="Genomic_DNA"/>
</dbReference>
<feature type="transmembrane region" description="Helical" evidence="7">
    <location>
        <begin position="168"/>
        <end position="192"/>
    </location>
</feature>
<evidence type="ECO:0000256" key="3">
    <source>
        <dbReference type="ARBA" id="ARBA00022692"/>
    </source>
</evidence>
<feature type="transmembrane region" description="Helical" evidence="7">
    <location>
        <begin position="70"/>
        <end position="92"/>
    </location>
</feature>
<dbReference type="PANTHER" id="PTHR42682:SF4">
    <property type="entry name" value="NADH-UBIQUINONE_PLASTOQUINONE"/>
    <property type="match status" value="1"/>
</dbReference>
<dbReference type="PANTHER" id="PTHR42682">
    <property type="entry name" value="HYDROGENASE-4 COMPONENT F"/>
    <property type="match status" value="1"/>
</dbReference>